<feature type="non-terminal residue" evidence="1">
    <location>
        <position position="71"/>
    </location>
</feature>
<dbReference type="AlphaFoldDB" id="A0A401U3B4"/>
<proteinExistence type="predicted"/>
<sequence length="71" mass="7872">MAVWPRSKRDVLSRGRRLCVSGVVEMSVGWSVGVLPTRFLLHHLGMPAPGSHQCYSLARSSYVMPSDRCAE</sequence>
<dbReference type="Proteomes" id="UP000287033">
    <property type="component" value="Unassembled WGS sequence"/>
</dbReference>
<name>A0A401U3B4_CHIPU</name>
<reference evidence="1 2" key="1">
    <citation type="journal article" date="2018" name="Nat. Ecol. Evol.">
        <title>Shark genomes provide insights into elasmobranch evolution and the origin of vertebrates.</title>
        <authorList>
            <person name="Hara Y"/>
            <person name="Yamaguchi K"/>
            <person name="Onimaru K"/>
            <person name="Kadota M"/>
            <person name="Koyanagi M"/>
            <person name="Keeley SD"/>
            <person name="Tatsumi K"/>
            <person name="Tanaka K"/>
            <person name="Motone F"/>
            <person name="Kageyama Y"/>
            <person name="Nozu R"/>
            <person name="Adachi N"/>
            <person name="Nishimura O"/>
            <person name="Nakagawa R"/>
            <person name="Tanegashima C"/>
            <person name="Kiyatake I"/>
            <person name="Matsumoto R"/>
            <person name="Murakumo K"/>
            <person name="Nishida K"/>
            <person name="Terakita A"/>
            <person name="Kuratani S"/>
            <person name="Sato K"/>
            <person name="Hyodo S Kuraku.S."/>
        </authorList>
    </citation>
    <scope>NUCLEOTIDE SEQUENCE [LARGE SCALE GENOMIC DNA]</scope>
</reference>
<dbReference type="EMBL" id="BEZZ01266055">
    <property type="protein sequence ID" value="GCC49387.1"/>
    <property type="molecule type" value="Genomic_DNA"/>
</dbReference>
<comment type="caution">
    <text evidence="1">The sequence shown here is derived from an EMBL/GenBank/DDBJ whole genome shotgun (WGS) entry which is preliminary data.</text>
</comment>
<organism evidence="1 2">
    <name type="scientific">Chiloscyllium punctatum</name>
    <name type="common">Brownbanded bambooshark</name>
    <name type="synonym">Hemiscyllium punctatum</name>
    <dbReference type="NCBI Taxonomy" id="137246"/>
    <lineage>
        <taxon>Eukaryota</taxon>
        <taxon>Metazoa</taxon>
        <taxon>Chordata</taxon>
        <taxon>Craniata</taxon>
        <taxon>Vertebrata</taxon>
        <taxon>Chondrichthyes</taxon>
        <taxon>Elasmobranchii</taxon>
        <taxon>Galeomorphii</taxon>
        <taxon>Galeoidea</taxon>
        <taxon>Orectolobiformes</taxon>
        <taxon>Hemiscylliidae</taxon>
        <taxon>Chiloscyllium</taxon>
    </lineage>
</organism>
<keyword evidence="2" id="KW-1185">Reference proteome</keyword>
<evidence type="ECO:0000313" key="1">
    <source>
        <dbReference type="EMBL" id="GCC49387.1"/>
    </source>
</evidence>
<accession>A0A401U3B4</accession>
<evidence type="ECO:0000313" key="2">
    <source>
        <dbReference type="Proteomes" id="UP000287033"/>
    </source>
</evidence>
<protein>
    <submittedName>
        <fullName evidence="1">Uncharacterized protein</fullName>
    </submittedName>
</protein>
<gene>
    <name evidence="1" type="ORF">chiPu_0033565</name>
</gene>